<sequence>MADQSDLPNLQSHLRSSLRRYPDFPKPGIMFEDILPIFASPVLHETLLQALELHIQSAHPPTLTPPRRRGPRGAGIPLRPGSCRVSVCAWRTRRSTVQIGSRCRWAPLSRGRGCWLSTILLPPGGARRLLGSWWGCWVGCSWSTFLFSSWIFWRGGRSWGLRCMPCWGFRRRRWGRRKRKQRRGVWRTSNYRWCTVNGRDGVIKVMLSGMGLDCSWGHGRMVSLFKKVFDSSHKCSQK</sequence>
<keyword evidence="1" id="KW-1133">Transmembrane helix</keyword>
<dbReference type="RefSeq" id="XP_002837665.1">
    <property type="nucleotide sequence ID" value="XM_002837619.1"/>
</dbReference>
<dbReference type="KEGG" id="tml:GSTUM_00000460001"/>
<dbReference type="HOGENOM" id="CLU_1166574_0_0_1"/>
<keyword evidence="1" id="KW-0812">Transmembrane</keyword>
<dbReference type="AlphaFoldDB" id="D5GBG3"/>
<organism evidence="2 3">
    <name type="scientific">Tuber melanosporum (strain Mel28)</name>
    <name type="common">Perigord black truffle</name>
    <dbReference type="NCBI Taxonomy" id="656061"/>
    <lineage>
        <taxon>Eukaryota</taxon>
        <taxon>Fungi</taxon>
        <taxon>Dikarya</taxon>
        <taxon>Ascomycota</taxon>
        <taxon>Pezizomycotina</taxon>
        <taxon>Pezizomycetes</taxon>
        <taxon>Pezizales</taxon>
        <taxon>Tuberaceae</taxon>
        <taxon>Tuber</taxon>
    </lineage>
</organism>
<accession>D5GBG3</accession>
<evidence type="ECO:0000256" key="1">
    <source>
        <dbReference type="SAM" id="Phobius"/>
    </source>
</evidence>
<dbReference type="InParanoid" id="D5GBG3"/>
<dbReference type="EMBL" id="FN430094">
    <property type="protein sequence ID" value="CAZ81856.1"/>
    <property type="molecule type" value="Genomic_DNA"/>
</dbReference>
<proteinExistence type="predicted"/>
<gene>
    <name evidence="2" type="ORF">GSTUM_00000460001</name>
</gene>
<keyword evidence="3" id="KW-1185">Reference proteome</keyword>
<protein>
    <submittedName>
        <fullName evidence="2">(Perigord truffle) hypothetical protein</fullName>
    </submittedName>
</protein>
<dbReference type="Proteomes" id="UP000006911">
    <property type="component" value="Unassembled WGS sequence"/>
</dbReference>
<dbReference type="InterPro" id="IPR029057">
    <property type="entry name" value="PRTase-like"/>
</dbReference>
<dbReference type="STRING" id="656061.D5GBG3"/>
<reference evidence="2 3" key="1">
    <citation type="journal article" date="2010" name="Nature">
        <title>Perigord black truffle genome uncovers evolutionary origins and mechanisms of symbiosis.</title>
        <authorList>
            <person name="Martin F."/>
            <person name="Kohler A."/>
            <person name="Murat C."/>
            <person name="Balestrini R."/>
            <person name="Coutinho P.M."/>
            <person name="Jaillon O."/>
            <person name="Montanini B."/>
            <person name="Morin E."/>
            <person name="Noel B."/>
            <person name="Percudani R."/>
            <person name="Porcel B."/>
            <person name="Rubini A."/>
            <person name="Amicucci A."/>
            <person name="Amselem J."/>
            <person name="Anthouard V."/>
            <person name="Arcioni S."/>
            <person name="Artiguenave F."/>
            <person name="Aury J.M."/>
            <person name="Ballario P."/>
            <person name="Bolchi A."/>
            <person name="Brenna A."/>
            <person name="Brun A."/>
            <person name="Buee M."/>
            <person name="Cantarel B."/>
            <person name="Chevalier G."/>
            <person name="Couloux A."/>
            <person name="Da Silva C."/>
            <person name="Denoeud F."/>
            <person name="Duplessis S."/>
            <person name="Ghignone S."/>
            <person name="Hilselberger B."/>
            <person name="Iotti M."/>
            <person name="Marcais B."/>
            <person name="Mello A."/>
            <person name="Miranda M."/>
            <person name="Pacioni G."/>
            <person name="Quesneville H."/>
            <person name="Riccioni C."/>
            <person name="Ruotolo R."/>
            <person name="Splivallo R."/>
            <person name="Stocchi V."/>
            <person name="Tisserant E."/>
            <person name="Viscomi A.R."/>
            <person name="Zambonelli A."/>
            <person name="Zampieri E."/>
            <person name="Henrissat B."/>
            <person name="Lebrun M.H."/>
            <person name="Paolocci F."/>
            <person name="Bonfante P."/>
            <person name="Ottonello S."/>
            <person name="Wincker P."/>
        </authorList>
    </citation>
    <scope>NUCLEOTIDE SEQUENCE [LARGE SCALE GENOMIC DNA]</scope>
    <source>
        <strain evidence="2 3">Mel28</strain>
    </source>
</reference>
<evidence type="ECO:0000313" key="3">
    <source>
        <dbReference type="Proteomes" id="UP000006911"/>
    </source>
</evidence>
<feature type="transmembrane region" description="Helical" evidence="1">
    <location>
        <begin position="132"/>
        <end position="153"/>
    </location>
</feature>
<name>D5GBG3_TUBMM</name>
<dbReference type="Gene3D" id="3.40.50.2020">
    <property type="match status" value="1"/>
</dbReference>
<dbReference type="GeneID" id="9184430"/>
<evidence type="ECO:0000313" key="2">
    <source>
        <dbReference type="EMBL" id="CAZ81856.1"/>
    </source>
</evidence>
<keyword evidence="1" id="KW-0472">Membrane</keyword>
<dbReference type="SUPFAM" id="SSF53271">
    <property type="entry name" value="PRTase-like"/>
    <property type="match status" value="1"/>
</dbReference>